<gene>
    <name evidence="2" type="ORF">DY000_02060582</name>
</gene>
<organism evidence="2 3">
    <name type="scientific">Brassica cretica</name>
    <name type="common">Mustard</name>
    <dbReference type="NCBI Taxonomy" id="69181"/>
    <lineage>
        <taxon>Eukaryota</taxon>
        <taxon>Viridiplantae</taxon>
        <taxon>Streptophyta</taxon>
        <taxon>Embryophyta</taxon>
        <taxon>Tracheophyta</taxon>
        <taxon>Spermatophyta</taxon>
        <taxon>Magnoliopsida</taxon>
        <taxon>eudicotyledons</taxon>
        <taxon>Gunneridae</taxon>
        <taxon>Pentapetalae</taxon>
        <taxon>rosids</taxon>
        <taxon>malvids</taxon>
        <taxon>Brassicales</taxon>
        <taxon>Brassicaceae</taxon>
        <taxon>Brassiceae</taxon>
        <taxon>Brassica</taxon>
    </lineage>
</organism>
<evidence type="ECO:0000313" key="2">
    <source>
        <dbReference type="EMBL" id="KAF3516077.1"/>
    </source>
</evidence>
<accession>A0ABQ7APG6</accession>
<comment type="caution">
    <text evidence="2">The sequence shown here is derived from an EMBL/GenBank/DDBJ whole genome shotgun (WGS) entry which is preliminary data.</text>
</comment>
<proteinExistence type="predicted"/>
<protein>
    <submittedName>
        <fullName evidence="2">Uncharacterized protein</fullName>
    </submittedName>
</protein>
<dbReference type="EMBL" id="QGKV02001556">
    <property type="protein sequence ID" value="KAF3516077.1"/>
    <property type="molecule type" value="Genomic_DNA"/>
</dbReference>
<evidence type="ECO:0000256" key="1">
    <source>
        <dbReference type="SAM" id="MobiDB-lite"/>
    </source>
</evidence>
<dbReference type="Proteomes" id="UP000266723">
    <property type="component" value="Unassembled WGS sequence"/>
</dbReference>
<reference evidence="2 3" key="1">
    <citation type="journal article" date="2020" name="BMC Genomics">
        <title>Intraspecific diversification of the crop wild relative Brassica cretica Lam. using demographic model selection.</title>
        <authorList>
            <person name="Kioukis A."/>
            <person name="Michalopoulou V.A."/>
            <person name="Briers L."/>
            <person name="Pirintsos S."/>
            <person name="Studholme D.J."/>
            <person name="Pavlidis P."/>
            <person name="Sarris P.F."/>
        </authorList>
    </citation>
    <scope>NUCLEOTIDE SEQUENCE [LARGE SCALE GENOMIC DNA]</scope>
    <source>
        <strain evidence="3">cv. PFS-1207/04</strain>
    </source>
</reference>
<keyword evidence="3" id="KW-1185">Reference proteome</keyword>
<evidence type="ECO:0000313" key="3">
    <source>
        <dbReference type="Proteomes" id="UP000266723"/>
    </source>
</evidence>
<name>A0ABQ7APG6_BRACR</name>
<sequence length="86" mass="9444">MGGCAADCPDPADITLSMAEESTPISRSGSPYPRWRPAANNADFAKTKPTTVCSQFTQMSRRDADLNLTQTSTFNPINRNYQARET</sequence>
<feature type="region of interest" description="Disordered" evidence="1">
    <location>
        <begin position="19"/>
        <end position="43"/>
    </location>
</feature>